<organism evidence="2 3">
    <name type="scientific">Skermanella cutis</name>
    <dbReference type="NCBI Taxonomy" id="2775420"/>
    <lineage>
        <taxon>Bacteria</taxon>
        <taxon>Pseudomonadati</taxon>
        <taxon>Pseudomonadota</taxon>
        <taxon>Alphaproteobacteria</taxon>
        <taxon>Rhodospirillales</taxon>
        <taxon>Azospirillaceae</taxon>
        <taxon>Skermanella</taxon>
    </lineage>
</organism>
<evidence type="ECO:0000256" key="1">
    <source>
        <dbReference type="SAM" id="SignalP"/>
    </source>
</evidence>
<dbReference type="Proteomes" id="UP000595197">
    <property type="component" value="Chromosome"/>
</dbReference>
<evidence type="ECO:0000313" key="3">
    <source>
        <dbReference type="Proteomes" id="UP000595197"/>
    </source>
</evidence>
<sequence length="163" mass="17137">MTHFRFRSLAVAALLVPCAGLSGAAAQDGPPPAIVLAEPPGPVADLTIAGHIDRIEIGREIVMEGWGLLSSAFPDSGAGLPGSVRIHSDLDLRGIAARRVERPDVVAAVGKPDLLFSGFVITLVPARAMPPGGFTLCVTTDDPLYGRFRMHDNPQVPCPLNQK</sequence>
<dbReference type="RefSeq" id="WP_201078768.1">
    <property type="nucleotide sequence ID" value="NZ_CP067420.1"/>
</dbReference>
<evidence type="ECO:0000313" key="2">
    <source>
        <dbReference type="EMBL" id="QQP91152.1"/>
    </source>
</evidence>
<keyword evidence="1" id="KW-0732">Signal</keyword>
<dbReference type="EMBL" id="CP067420">
    <property type="protein sequence ID" value="QQP91152.1"/>
    <property type="molecule type" value="Genomic_DNA"/>
</dbReference>
<keyword evidence="3" id="KW-1185">Reference proteome</keyword>
<name>A0ABX7BAE5_9PROT</name>
<proteinExistence type="predicted"/>
<feature type="chain" id="PRO_5045344103" evidence="1">
    <location>
        <begin position="25"/>
        <end position="163"/>
    </location>
</feature>
<reference evidence="2" key="1">
    <citation type="submission" date="2021-02" db="EMBL/GenBank/DDBJ databases">
        <title>Skermanella TT6 skin isolate.</title>
        <authorList>
            <person name="Lee K."/>
            <person name="Ganzorig M."/>
        </authorList>
    </citation>
    <scope>NUCLEOTIDE SEQUENCE</scope>
    <source>
        <strain evidence="2">TT6</strain>
    </source>
</reference>
<accession>A0ABX7BAE5</accession>
<gene>
    <name evidence="2" type="ORF">IGS68_08065</name>
</gene>
<feature type="signal peptide" evidence="1">
    <location>
        <begin position="1"/>
        <end position="24"/>
    </location>
</feature>
<protein>
    <submittedName>
        <fullName evidence="2">Uncharacterized protein</fullName>
    </submittedName>
</protein>